<evidence type="ECO:0000256" key="1">
    <source>
        <dbReference type="SAM" id="MobiDB-lite"/>
    </source>
</evidence>
<name>A0ABN9SGH4_9DINO</name>
<dbReference type="EMBL" id="CAUYUJ010010591">
    <property type="protein sequence ID" value="CAK0829779.1"/>
    <property type="molecule type" value="Genomic_DNA"/>
</dbReference>
<organism evidence="2 3">
    <name type="scientific">Prorocentrum cordatum</name>
    <dbReference type="NCBI Taxonomy" id="2364126"/>
    <lineage>
        <taxon>Eukaryota</taxon>
        <taxon>Sar</taxon>
        <taxon>Alveolata</taxon>
        <taxon>Dinophyceae</taxon>
        <taxon>Prorocentrales</taxon>
        <taxon>Prorocentraceae</taxon>
        <taxon>Prorocentrum</taxon>
    </lineage>
</organism>
<protein>
    <submittedName>
        <fullName evidence="2">Uncharacterized protein</fullName>
    </submittedName>
</protein>
<evidence type="ECO:0000313" key="2">
    <source>
        <dbReference type="EMBL" id="CAK0829779.1"/>
    </source>
</evidence>
<sequence length="257" mass="27580">MFPKQHPASLLGAGWQRTGPGHELEARSTATTTTLLPTTSTVVDCSCPAPVARVPAAPQPLRVVGGGRTATVEVPLAALAAAGAALLGEDRPRADRRSQDPRGVMAAPLPDAAPGLRILVQYEEEDAGWTHERLLLWPSAADGSEWMVYTAGNDLYAEAWKDYRSAVTWAGRRRFPPGVRNVVTFSRPLLDAEMISLLRRARGEVVLEHGSDAAGWWTQDAVDWNGGRLAALPATAVLRVRLRTRGKHSAAQTESAA</sequence>
<feature type="region of interest" description="Disordered" evidence="1">
    <location>
        <begin position="1"/>
        <end position="21"/>
    </location>
</feature>
<reference evidence="2" key="1">
    <citation type="submission" date="2023-10" db="EMBL/GenBank/DDBJ databases">
        <authorList>
            <person name="Chen Y."/>
            <person name="Shah S."/>
            <person name="Dougan E. K."/>
            <person name="Thang M."/>
            <person name="Chan C."/>
        </authorList>
    </citation>
    <scope>NUCLEOTIDE SEQUENCE [LARGE SCALE GENOMIC DNA]</scope>
</reference>
<keyword evidence="3" id="KW-1185">Reference proteome</keyword>
<proteinExistence type="predicted"/>
<accession>A0ABN9SGH4</accession>
<evidence type="ECO:0000313" key="3">
    <source>
        <dbReference type="Proteomes" id="UP001189429"/>
    </source>
</evidence>
<gene>
    <name evidence="2" type="ORF">PCOR1329_LOCUS28611</name>
</gene>
<comment type="caution">
    <text evidence="2">The sequence shown here is derived from an EMBL/GenBank/DDBJ whole genome shotgun (WGS) entry which is preliminary data.</text>
</comment>
<dbReference type="Proteomes" id="UP001189429">
    <property type="component" value="Unassembled WGS sequence"/>
</dbReference>